<evidence type="ECO:0000256" key="8">
    <source>
        <dbReference type="ARBA" id="ARBA00022694"/>
    </source>
</evidence>
<feature type="transmembrane region" description="Helical" evidence="17">
    <location>
        <begin position="848"/>
        <end position="866"/>
    </location>
</feature>
<dbReference type="GO" id="GO:0005737">
    <property type="term" value="C:cytoplasm"/>
    <property type="evidence" value="ECO:0007669"/>
    <property type="project" value="TreeGrafter"/>
</dbReference>
<dbReference type="FunFam" id="3.80.30.20:FF:000011">
    <property type="entry name" value="Elongator complex"/>
    <property type="match status" value="1"/>
</dbReference>
<dbReference type="PANTHER" id="PTHR11135:SF2">
    <property type="entry name" value="ELONGATOR COMPLEX PROTEIN 3"/>
    <property type="match status" value="1"/>
</dbReference>
<dbReference type="SFLD" id="SFLDS00029">
    <property type="entry name" value="Radical_SAM"/>
    <property type="match status" value="1"/>
</dbReference>
<dbReference type="GO" id="GO:0000049">
    <property type="term" value="F:tRNA binding"/>
    <property type="evidence" value="ECO:0007669"/>
    <property type="project" value="UniProtKB-KW"/>
</dbReference>
<comment type="similarity">
    <text evidence="3">Belongs to the ELP3 family.</text>
</comment>
<dbReference type="NCBIfam" id="TIGR01211">
    <property type="entry name" value="ELP3"/>
    <property type="match status" value="1"/>
</dbReference>
<evidence type="ECO:0000256" key="15">
    <source>
        <dbReference type="ARBA" id="ARBA00047372"/>
    </source>
</evidence>
<evidence type="ECO:0000256" key="16">
    <source>
        <dbReference type="SAM" id="MobiDB-lite"/>
    </source>
</evidence>
<dbReference type="Gene3D" id="3.80.30.20">
    <property type="entry name" value="tm_1862 like domain"/>
    <property type="match status" value="1"/>
</dbReference>
<comment type="catalytic activity">
    <reaction evidence="15">
        <text>uridine(34) in tRNA + acetyl-CoA + S-adenosyl-L-methionine + H2O = 5-(carboxymethyl)uridine(34) in tRNA + 5'-deoxyadenosine + L-methionine + CoA + 2 H(+)</text>
        <dbReference type="Rhea" id="RHEA:61020"/>
        <dbReference type="Rhea" id="RHEA-COMP:10407"/>
        <dbReference type="Rhea" id="RHEA-COMP:11727"/>
        <dbReference type="ChEBI" id="CHEBI:15377"/>
        <dbReference type="ChEBI" id="CHEBI:15378"/>
        <dbReference type="ChEBI" id="CHEBI:17319"/>
        <dbReference type="ChEBI" id="CHEBI:57287"/>
        <dbReference type="ChEBI" id="CHEBI:57288"/>
        <dbReference type="ChEBI" id="CHEBI:57844"/>
        <dbReference type="ChEBI" id="CHEBI:59789"/>
        <dbReference type="ChEBI" id="CHEBI:65315"/>
        <dbReference type="ChEBI" id="CHEBI:74882"/>
        <dbReference type="EC" id="2.3.1.311"/>
    </reaction>
    <physiologicalReaction direction="left-to-right" evidence="15">
        <dbReference type="Rhea" id="RHEA:61021"/>
    </physiologicalReaction>
</comment>
<evidence type="ECO:0000313" key="21">
    <source>
        <dbReference type="Proteomes" id="UP001214638"/>
    </source>
</evidence>
<evidence type="ECO:0000256" key="3">
    <source>
        <dbReference type="ARBA" id="ARBA00005494"/>
    </source>
</evidence>
<keyword evidence="17" id="KW-0812">Transmembrane</keyword>
<feature type="domain" description="Radical SAM core" evidence="19">
    <location>
        <begin position="308"/>
        <end position="587"/>
    </location>
</feature>
<dbReference type="PROSITE" id="PS51918">
    <property type="entry name" value="RADICAL_SAM"/>
    <property type="match status" value="1"/>
</dbReference>
<comment type="cofactor">
    <cofactor evidence="1">
        <name>[4Fe-4S] cluster</name>
        <dbReference type="ChEBI" id="CHEBI:49883"/>
    </cofactor>
</comment>
<evidence type="ECO:0000256" key="17">
    <source>
        <dbReference type="SAM" id="Phobius"/>
    </source>
</evidence>
<evidence type="ECO:0000256" key="11">
    <source>
        <dbReference type="ARBA" id="ARBA00023004"/>
    </source>
</evidence>
<evidence type="ECO:0000256" key="14">
    <source>
        <dbReference type="ARBA" id="ARBA00044771"/>
    </source>
</evidence>
<keyword evidence="17" id="KW-1133">Transmembrane helix</keyword>
<dbReference type="Proteomes" id="UP001214638">
    <property type="component" value="Unassembled WGS sequence"/>
</dbReference>
<feature type="compositionally biased region" description="Polar residues" evidence="16">
    <location>
        <begin position="60"/>
        <end position="78"/>
    </location>
</feature>
<protein>
    <recommendedName>
        <fullName evidence="14">tRNA carboxymethyluridine synthase</fullName>
        <ecNumber evidence="14">2.3.1.311</ecNumber>
    </recommendedName>
</protein>
<dbReference type="CDD" id="cd04301">
    <property type="entry name" value="NAT_SF"/>
    <property type="match status" value="1"/>
</dbReference>
<dbReference type="InterPro" id="IPR058240">
    <property type="entry name" value="rSAM_sf"/>
</dbReference>
<accession>A0AAD9PIU5</accession>
<gene>
    <name evidence="20" type="ORF">BdWA1_003042</name>
</gene>
<keyword evidence="21" id="KW-1185">Reference proteome</keyword>
<evidence type="ECO:0000256" key="12">
    <source>
        <dbReference type="ARBA" id="ARBA00023014"/>
    </source>
</evidence>
<dbReference type="GO" id="GO:0033588">
    <property type="term" value="C:elongator holoenzyme complex"/>
    <property type="evidence" value="ECO:0007669"/>
    <property type="project" value="TreeGrafter"/>
</dbReference>
<dbReference type="SMART" id="SM00729">
    <property type="entry name" value="Elp3"/>
    <property type="match status" value="1"/>
</dbReference>
<evidence type="ECO:0000256" key="1">
    <source>
        <dbReference type="ARBA" id="ARBA00001966"/>
    </source>
</evidence>
<evidence type="ECO:0000259" key="18">
    <source>
        <dbReference type="PROSITE" id="PS51186"/>
    </source>
</evidence>
<evidence type="ECO:0000256" key="2">
    <source>
        <dbReference type="ARBA" id="ARBA00005217"/>
    </source>
</evidence>
<dbReference type="SFLD" id="SFLDF00344">
    <property type="entry name" value="ELP3-like"/>
    <property type="match status" value="1"/>
</dbReference>
<feature type="region of interest" description="Disordered" evidence="16">
    <location>
        <begin position="1"/>
        <end position="80"/>
    </location>
</feature>
<dbReference type="KEGG" id="bdw:94337339"/>
<dbReference type="InterPro" id="IPR023404">
    <property type="entry name" value="rSAM_horseshoe"/>
</dbReference>
<dbReference type="GO" id="GO:0005634">
    <property type="term" value="C:nucleus"/>
    <property type="evidence" value="ECO:0007669"/>
    <property type="project" value="TreeGrafter"/>
</dbReference>
<dbReference type="InterPro" id="IPR039661">
    <property type="entry name" value="ELP3"/>
</dbReference>
<dbReference type="Gene3D" id="3.40.630.30">
    <property type="match status" value="1"/>
</dbReference>
<dbReference type="AlphaFoldDB" id="A0AAD9PIU5"/>
<dbReference type="GO" id="GO:0051539">
    <property type="term" value="F:4 iron, 4 sulfur cluster binding"/>
    <property type="evidence" value="ECO:0007669"/>
    <property type="project" value="UniProtKB-KW"/>
</dbReference>
<keyword evidence="5" id="KW-0820">tRNA-binding</keyword>
<keyword evidence="6" id="KW-0808">Transferase</keyword>
<dbReference type="Pfam" id="PF16199">
    <property type="entry name" value="Radical_SAM_C"/>
    <property type="match status" value="1"/>
</dbReference>
<dbReference type="EC" id="2.3.1.311" evidence="14"/>
<feature type="compositionally biased region" description="Polar residues" evidence="16">
    <location>
        <begin position="28"/>
        <end position="37"/>
    </location>
</feature>
<dbReference type="PROSITE" id="PS51186">
    <property type="entry name" value="GNAT"/>
    <property type="match status" value="1"/>
</dbReference>
<dbReference type="CDD" id="cd01335">
    <property type="entry name" value="Radical_SAM"/>
    <property type="match status" value="1"/>
</dbReference>
<dbReference type="GO" id="GO:0046872">
    <property type="term" value="F:metal ion binding"/>
    <property type="evidence" value="ECO:0007669"/>
    <property type="project" value="UniProtKB-KW"/>
</dbReference>
<comment type="caution">
    <text evidence="20">The sequence shown here is derived from an EMBL/GenBank/DDBJ whole genome shotgun (WGS) entry which is preliminary data.</text>
</comment>
<organism evidence="20 21">
    <name type="scientific">Babesia duncani</name>
    <dbReference type="NCBI Taxonomy" id="323732"/>
    <lineage>
        <taxon>Eukaryota</taxon>
        <taxon>Sar</taxon>
        <taxon>Alveolata</taxon>
        <taxon>Apicomplexa</taxon>
        <taxon>Aconoidasida</taxon>
        <taxon>Piroplasmida</taxon>
        <taxon>Babesiidae</taxon>
        <taxon>Babesia</taxon>
    </lineage>
</organism>
<dbReference type="InterPro" id="IPR016181">
    <property type="entry name" value="Acyl_CoA_acyltransferase"/>
</dbReference>
<dbReference type="PANTHER" id="PTHR11135">
    <property type="entry name" value="HISTONE ACETYLTRANSFERASE-RELATED"/>
    <property type="match status" value="1"/>
</dbReference>
<evidence type="ECO:0000313" key="20">
    <source>
        <dbReference type="EMBL" id="KAK2195366.1"/>
    </source>
</evidence>
<dbReference type="SUPFAM" id="SSF55729">
    <property type="entry name" value="Acyl-CoA N-acyltransferases (Nat)"/>
    <property type="match status" value="1"/>
</dbReference>
<dbReference type="SUPFAM" id="SSF102114">
    <property type="entry name" value="Radical SAM enzymes"/>
    <property type="match status" value="1"/>
</dbReference>
<sequence>MSPSPPGDHNNKNDAVDKHPSARHESNIDSNNTTPSRNGILHLDEDLHVSQDKSNADGLSPSNKSATSTPQKANNIKYSNDRIDSKALPESVKRVVFKNDKAVVPNGEIGINADSGSDDELLDFFPATRPGFNKIAGDIKAVTRADFDDFNRRKHLECFARSMESWKNFEKNHDPNDYSFLDVNFDRYRDVFVNVDTNKLTTLEQFMLELLGSREDFAPLMSRLRRKYRIAPSKREMFECLQQMQTAAINKQVTKPKEEAQANGDVVVDDSNRAESNLGESNAGDSNYVVRVDTRTQRMLRNKATRSNSGVVVITVMTSPGTFSCSEDCHYCPNEPGQPRSYLSTEPAVLRANQNDFDALKQFYDRAITLYKNGHVVDKIEIIVLGGTWSGYPRAYQIEFIRDLFYASNIFPSPPESARERKSLLEEQTMNEGAACRIIGLTLETRPDRITPHEIEMLRNLGCTRVQLGIQHVDNEILALVNRGHTIEDSIRAIYLLKENGFKVDIHIMPDLPGSNPEKDIEMFARILGDEGLQVDQWKIYPCEVTPFTEIEKWHKEGKHVPYFDVDPQILKDVIMRVKRAVHPWIRLNRVIRDIPNPSIIAGTNITNMRQLLQQDMKSRGLQCCCIRCKEVKDNDIQDSKMHVRRYSTLGGTEYFLSFEQGQILGFLRLRIRDCSKYNPSISRFECLNDAALVRELHVYGPVVVHGKATATSGPSQHRGIGTSLLLAAEIIALSKGINRMAIIAGIGTREYYAKCGYKLDQTYMVKELTPEDIATRLSATHRNLKVPETIEIEHVDCKVAQELVKEPLPPPNSTSPPKLHKNAITEYIDAKAFILGDPKLPEIPYDLLSIVGVGALLLVSLWAMTRRGTKA</sequence>
<keyword evidence="4" id="KW-0004">4Fe-4S</keyword>
<evidence type="ECO:0000256" key="10">
    <source>
        <dbReference type="ARBA" id="ARBA00022884"/>
    </source>
</evidence>
<keyword evidence="9" id="KW-0479">Metal-binding</keyword>
<dbReference type="InterPro" id="IPR006638">
    <property type="entry name" value="Elp3/MiaA/NifB-like_rSAM"/>
</dbReference>
<keyword evidence="7" id="KW-0949">S-adenosyl-L-methionine</keyword>
<dbReference type="SFLD" id="SFLDG01086">
    <property type="entry name" value="elongater_protein-like"/>
    <property type="match status" value="1"/>
</dbReference>
<feature type="region of interest" description="Disordered" evidence="16">
    <location>
        <begin position="252"/>
        <end position="286"/>
    </location>
</feature>
<dbReference type="InterPro" id="IPR007197">
    <property type="entry name" value="rSAM"/>
</dbReference>
<name>A0AAD9PIU5_9APIC</name>
<proteinExistence type="inferred from homology"/>
<dbReference type="GO" id="GO:0106261">
    <property type="term" value="F:tRNA uridine(34) acetyltransferase activity"/>
    <property type="evidence" value="ECO:0007669"/>
    <property type="project" value="UniProtKB-EC"/>
</dbReference>
<dbReference type="GO" id="GO:0002926">
    <property type="term" value="P:tRNA wobble base 5-methoxycarbonylmethyl-2-thiouridinylation"/>
    <property type="evidence" value="ECO:0007669"/>
    <property type="project" value="TreeGrafter"/>
</dbReference>
<keyword evidence="17" id="KW-0472">Membrane</keyword>
<evidence type="ECO:0000259" key="19">
    <source>
        <dbReference type="PROSITE" id="PS51918"/>
    </source>
</evidence>
<keyword evidence="13" id="KW-0012">Acyltransferase</keyword>
<feature type="compositionally biased region" description="Basic and acidic residues" evidence="16">
    <location>
        <begin position="42"/>
        <end position="55"/>
    </location>
</feature>
<evidence type="ECO:0000256" key="4">
    <source>
        <dbReference type="ARBA" id="ARBA00022485"/>
    </source>
</evidence>
<dbReference type="Pfam" id="PF04055">
    <property type="entry name" value="Radical_SAM"/>
    <property type="match status" value="1"/>
</dbReference>
<reference evidence="20" key="1">
    <citation type="journal article" date="2023" name="Nat. Microbiol.">
        <title>Babesia duncani multi-omics identifies virulence factors and drug targets.</title>
        <authorList>
            <person name="Singh P."/>
            <person name="Lonardi S."/>
            <person name="Liang Q."/>
            <person name="Vydyam P."/>
            <person name="Khabirova E."/>
            <person name="Fang T."/>
            <person name="Gihaz S."/>
            <person name="Thekkiniath J."/>
            <person name="Munshi M."/>
            <person name="Abel S."/>
            <person name="Ciampossin L."/>
            <person name="Batugedara G."/>
            <person name="Gupta M."/>
            <person name="Lu X.M."/>
            <person name="Lenz T."/>
            <person name="Chakravarty S."/>
            <person name="Cornillot E."/>
            <person name="Hu Y."/>
            <person name="Ma W."/>
            <person name="Gonzalez L.M."/>
            <person name="Sanchez S."/>
            <person name="Estrada K."/>
            <person name="Sanchez-Flores A."/>
            <person name="Montero E."/>
            <person name="Harb O.S."/>
            <person name="Le Roch K.G."/>
            <person name="Mamoun C.B."/>
        </authorList>
    </citation>
    <scope>NUCLEOTIDE SEQUENCE</scope>
    <source>
        <strain evidence="20">WA1</strain>
    </source>
</reference>
<feature type="domain" description="N-acetyltransferase" evidence="18">
    <location>
        <begin position="607"/>
        <end position="783"/>
    </location>
</feature>
<feature type="compositionally biased region" description="Basic and acidic residues" evidence="16">
    <location>
        <begin position="9"/>
        <end position="27"/>
    </location>
</feature>
<evidence type="ECO:0000256" key="5">
    <source>
        <dbReference type="ARBA" id="ARBA00022555"/>
    </source>
</evidence>
<evidence type="ECO:0000256" key="6">
    <source>
        <dbReference type="ARBA" id="ARBA00022679"/>
    </source>
</evidence>
<keyword evidence="11" id="KW-0408">Iron</keyword>
<evidence type="ECO:0000256" key="7">
    <source>
        <dbReference type="ARBA" id="ARBA00022691"/>
    </source>
</evidence>
<dbReference type="EMBL" id="JALLKP010000004">
    <property type="protein sequence ID" value="KAK2195366.1"/>
    <property type="molecule type" value="Genomic_DNA"/>
</dbReference>
<dbReference type="InterPro" id="IPR000182">
    <property type="entry name" value="GNAT_dom"/>
</dbReference>
<keyword evidence="12" id="KW-0411">Iron-sulfur</keyword>
<keyword evidence="8" id="KW-0819">tRNA processing</keyword>
<dbReference type="InterPro" id="IPR034687">
    <property type="entry name" value="ELP3-like"/>
</dbReference>
<evidence type="ECO:0000256" key="13">
    <source>
        <dbReference type="ARBA" id="ARBA00023315"/>
    </source>
</evidence>
<comment type="pathway">
    <text evidence="2">tRNA modification.</text>
</comment>
<dbReference type="RefSeq" id="XP_067802209.1">
    <property type="nucleotide sequence ID" value="XM_067948058.1"/>
</dbReference>
<keyword evidence="10" id="KW-0694">RNA-binding</keyword>
<evidence type="ECO:0000256" key="9">
    <source>
        <dbReference type="ARBA" id="ARBA00022723"/>
    </source>
</evidence>
<dbReference type="InterPro" id="IPR032432">
    <property type="entry name" value="Radical_SAM_C"/>
</dbReference>
<feature type="compositionally biased region" description="Polar residues" evidence="16">
    <location>
        <begin position="274"/>
        <end position="285"/>
    </location>
</feature>
<dbReference type="GeneID" id="94337339"/>